<dbReference type="PANTHER" id="PTHR22888:SF18">
    <property type="entry name" value="CYTOCHROME BO(3) UBIQUINOL OXIDASE SUBUNIT 2"/>
    <property type="match status" value="1"/>
</dbReference>
<evidence type="ECO:0000259" key="9">
    <source>
        <dbReference type="PROSITE" id="PS50857"/>
    </source>
</evidence>
<dbReference type="InterPro" id="IPR002429">
    <property type="entry name" value="CcO_II-like_C"/>
</dbReference>
<dbReference type="Proteomes" id="UP000320623">
    <property type="component" value="Unassembled WGS sequence"/>
</dbReference>
<dbReference type="GO" id="GO:0005507">
    <property type="term" value="F:copper ion binding"/>
    <property type="evidence" value="ECO:0007669"/>
    <property type="project" value="InterPro"/>
</dbReference>
<dbReference type="GO" id="GO:0042773">
    <property type="term" value="P:ATP synthesis coupled electron transport"/>
    <property type="evidence" value="ECO:0007669"/>
    <property type="project" value="TreeGrafter"/>
</dbReference>
<gene>
    <name evidence="10" type="ORF">JGI1_02041</name>
</gene>
<evidence type="ECO:0000256" key="8">
    <source>
        <dbReference type="SAM" id="Phobius"/>
    </source>
</evidence>
<dbReference type="GO" id="GO:0004129">
    <property type="term" value="F:cytochrome-c oxidase activity"/>
    <property type="evidence" value="ECO:0007669"/>
    <property type="project" value="InterPro"/>
</dbReference>
<comment type="similarity">
    <text evidence="2">Belongs to the cytochrome c oxidase subunit 2 family.</text>
</comment>
<keyword evidence="6" id="KW-0186">Copper</keyword>
<feature type="transmembrane region" description="Helical" evidence="8">
    <location>
        <begin position="48"/>
        <end position="66"/>
    </location>
</feature>
<dbReference type="InterPro" id="IPR001505">
    <property type="entry name" value="Copper_CuA"/>
</dbReference>
<keyword evidence="7 8" id="KW-0472">Membrane</keyword>
<dbReference type="OrthoDB" id="9773456at2"/>
<keyword evidence="8" id="KW-1133">Transmembrane helix</keyword>
<comment type="subcellular location">
    <subcellularLocation>
        <location evidence="1">Membrane</location>
    </subcellularLocation>
</comment>
<evidence type="ECO:0000256" key="3">
    <source>
        <dbReference type="ARBA" id="ARBA00022448"/>
    </source>
</evidence>
<evidence type="ECO:0000313" key="11">
    <source>
        <dbReference type="Proteomes" id="UP000320623"/>
    </source>
</evidence>
<evidence type="ECO:0000256" key="2">
    <source>
        <dbReference type="ARBA" id="ARBA00007866"/>
    </source>
</evidence>
<keyword evidence="11" id="KW-1185">Reference proteome</keyword>
<dbReference type="InterPro" id="IPR008972">
    <property type="entry name" value="Cupredoxin"/>
</dbReference>
<keyword evidence="4" id="KW-0479">Metal-binding</keyword>
<dbReference type="PANTHER" id="PTHR22888">
    <property type="entry name" value="CYTOCHROME C OXIDASE, SUBUNIT II"/>
    <property type="match status" value="1"/>
</dbReference>
<keyword evidence="8" id="KW-0812">Transmembrane</keyword>
<dbReference type="SUPFAM" id="SSF49503">
    <property type="entry name" value="Cupredoxins"/>
    <property type="match status" value="1"/>
</dbReference>
<reference evidence="11" key="1">
    <citation type="submission" date="2015-11" db="EMBL/GenBank/DDBJ databases">
        <authorList>
            <person name="Varghese N."/>
        </authorList>
    </citation>
    <scope>NUCLEOTIDE SEQUENCE [LARGE SCALE GENOMIC DNA]</scope>
</reference>
<keyword evidence="5" id="KW-0249">Electron transport</keyword>
<dbReference type="RefSeq" id="WP_140945757.1">
    <property type="nucleotide sequence ID" value="NZ_FAOO01000020.1"/>
</dbReference>
<feature type="transmembrane region" description="Helical" evidence="8">
    <location>
        <begin position="6"/>
        <end position="27"/>
    </location>
</feature>
<dbReference type="STRING" id="1643428.GCA_001442855_01999"/>
<evidence type="ECO:0000256" key="6">
    <source>
        <dbReference type="ARBA" id="ARBA00023008"/>
    </source>
</evidence>
<evidence type="ECO:0000256" key="4">
    <source>
        <dbReference type="ARBA" id="ARBA00022723"/>
    </source>
</evidence>
<sequence>MPAIQVLAITLFIVLSLIIFVVYAIFLSSTRKPAEGADYYKQVAKLRLPFFILLLLLLLTGLVLTIPKLPYPPKGKFPDVVVFAVGKQFAFALDTQPIETEERWKERSEAEPVQVPVGKWVEFRVTSLDVNHGFSLYDENGKLLGQTQAMPGYVNRLFVKFDKPGIYTAFCMELCGNSHHAMKGVVEVVEETLSQK</sequence>
<dbReference type="Pfam" id="PF00116">
    <property type="entry name" value="COX2"/>
    <property type="match status" value="1"/>
</dbReference>
<dbReference type="InterPro" id="IPR045187">
    <property type="entry name" value="CcO_II"/>
</dbReference>
<dbReference type="AlphaFoldDB" id="A0A0S4NAG9"/>
<evidence type="ECO:0000313" key="10">
    <source>
        <dbReference type="EMBL" id="CUU08279.1"/>
    </source>
</evidence>
<keyword evidence="3" id="KW-0813">Transport</keyword>
<proteinExistence type="inferred from homology"/>
<evidence type="ECO:0000256" key="5">
    <source>
        <dbReference type="ARBA" id="ARBA00022982"/>
    </source>
</evidence>
<dbReference type="PROSITE" id="PS50857">
    <property type="entry name" value="COX2_CUA"/>
    <property type="match status" value="1"/>
</dbReference>
<dbReference type="PROSITE" id="PS00078">
    <property type="entry name" value="COX2"/>
    <property type="match status" value="1"/>
</dbReference>
<dbReference type="GO" id="GO:0016020">
    <property type="term" value="C:membrane"/>
    <property type="evidence" value="ECO:0007669"/>
    <property type="project" value="UniProtKB-SubCell"/>
</dbReference>
<organism evidence="10 11">
    <name type="scientific">Candidatus Thermokryptus mobilis</name>
    <dbReference type="NCBI Taxonomy" id="1643428"/>
    <lineage>
        <taxon>Bacteria</taxon>
        <taxon>Pseudomonadati</taxon>
        <taxon>Candidatus Kryptoniota</taxon>
        <taxon>Candidatus Thermokryptus</taxon>
    </lineage>
</organism>
<dbReference type="Gene3D" id="2.60.40.420">
    <property type="entry name" value="Cupredoxins - blue copper proteins"/>
    <property type="match status" value="1"/>
</dbReference>
<evidence type="ECO:0000256" key="7">
    <source>
        <dbReference type="ARBA" id="ARBA00023136"/>
    </source>
</evidence>
<protein>
    <submittedName>
        <fullName evidence="10">Cytochrome c oxidase subunit 2</fullName>
    </submittedName>
</protein>
<feature type="domain" description="Cytochrome oxidase subunit II copper A binding" evidence="9">
    <location>
        <begin position="77"/>
        <end position="196"/>
    </location>
</feature>
<name>A0A0S4NAG9_9BACT</name>
<dbReference type="EMBL" id="FAOO01000020">
    <property type="protein sequence ID" value="CUU08279.1"/>
    <property type="molecule type" value="Genomic_DNA"/>
</dbReference>
<evidence type="ECO:0000256" key="1">
    <source>
        <dbReference type="ARBA" id="ARBA00004370"/>
    </source>
</evidence>
<accession>A0A0S4NAG9</accession>